<dbReference type="GO" id="GO:0008654">
    <property type="term" value="P:phospholipid biosynthetic process"/>
    <property type="evidence" value="ECO:0007669"/>
    <property type="project" value="InterPro"/>
</dbReference>
<reference evidence="5 6" key="1">
    <citation type="submission" date="2019-11" db="EMBL/GenBank/DDBJ databases">
        <title>Comparative genomics of hydrocarbon-degrading Desulfosarcina strains.</title>
        <authorList>
            <person name="Watanabe M."/>
            <person name="Kojima H."/>
            <person name="Fukui M."/>
        </authorList>
    </citation>
    <scope>NUCLEOTIDE SEQUENCE [LARGE SCALE GENOMIC DNA]</scope>
    <source>
        <strain evidence="5 6">PL12</strain>
    </source>
</reference>
<keyword evidence="4" id="KW-0670">Pyruvate</keyword>
<dbReference type="InterPro" id="IPR003817">
    <property type="entry name" value="PS_Dcarbxylase"/>
</dbReference>
<keyword evidence="1" id="KW-0210">Decarboxylase</keyword>
<keyword evidence="2" id="KW-0865">Zymogen</keyword>
<dbReference type="GO" id="GO:0004609">
    <property type="term" value="F:phosphatidylserine decarboxylase activity"/>
    <property type="evidence" value="ECO:0007669"/>
    <property type="project" value="InterPro"/>
</dbReference>
<evidence type="ECO:0000313" key="6">
    <source>
        <dbReference type="Proteomes" id="UP000427906"/>
    </source>
</evidence>
<sequence length="337" mass="37594">MADPLSPHQYIDRQTRRVTTEHLIADPLINRLYSRAKESTPLLFKAATSRRMSAILGFLNFDLPLTAGSRGHASRIKSMGIDPAECLDSTDALDTARKLFERKIRYWQCRPMPDGADRIVSPADARMIVGSFDHQDALFLKEKFFSFHELIGADRHAWLKAFAGGDFALFRLTPDKYHYNHLPVSGQVTDMYTIDGSCHSCNPGAVVSMVTPFSKNRRVVTVIDTDVPGGTGVGRVAMIEIVAMMIGDIVQCYSASAYDDPMAVSPGMLVEKGCPKSLYRPGSSVDVLIFEKNRVVFSADILANMRRRDATSRYTLHFQSPLVETDVRVRSEIGRKK</sequence>
<evidence type="ECO:0000313" key="5">
    <source>
        <dbReference type="EMBL" id="BBO68338.1"/>
    </source>
</evidence>
<accession>A0A5K7YH20</accession>
<proteinExistence type="predicted"/>
<keyword evidence="3" id="KW-0456">Lyase</keyword>
<name>A0A5K7YH20_9BACT</name>
<evidence type="ECO:0000256" key="2">
    <source>
        <dbReference type="ARBA" id="ARBA00023145"/>
    </source>
</evidence>
<evidence type="ECO:0000256" key="3">
    <source>
        <dbReference type="ARBA" id="ARBA00023239"/>
    </source>
</evidence>
<dbReference type="PANTHER" id="PTHR10067">
    <property type="entry name" value="PHOSPHATIDYLSERINE DECARBOXYLASE"/>
    <property type="match status" value="1"/>
</dbReference>
<evidence type="ECO:0000256" key="1">
    <source>
        <dbReference type="ARBA" id="ARBA00022793"/>
    </source>
</evidence>
<dbReference type="Pfam" id="PF02666">
    <property type="entry name" value="PS_Dcarbxylase"/>
    <property type="match status" value="1"/>
</dbReference>
<dbReference type="AlphaFoldDB" id="A0A5K7YH20"/>
<organism evidence="5 6">
    <name type="scientific">Desulfosarcina alkanivorans</name>
    <dbReference type="NCBI Taxonomy" id="571177"/>
    <lineage>
        <taxon>Bacteria</taxon>
        <taxon>Pseudomonadati</taxon>
        <taxon>Thermodesulfobacteriota</taxon>
        <taxon>Desulfobacteria</taxon>
        <taxon>Desulfobacterales</taxon>
        <taxon>Desulfosarcinaceae</taxon>
        <taxon>Desulfosarcina</taxon>
    </lineage>
</organism>
<evidence type="ECO:0000256" key="4">
    <source>
        <dbReference type="ARBA" id="ARBA00023317"/>
    </source>
</evidence>
<dbReference type="RefSeq" id="WP_155316509.1">
    <property type="nucleotide sequence ID" value="NZ_AP021874.1"/>
</dbReference>
<gene>
    <name evidence="5" type="primary">psd_2</name>
    <name evidence="5" type="ORF">DSCA_22680</name>
</gene>
<dbReference type="KEGG" id="dalk:DSCA_22680"/>
<dbReference type="EMBL" id="AP021874">
    <property type="protein sequence ID" value="BBO68338.1"/>
    <property type="molecule type" value="Genomic_DNA"/>
</dbReference>
<keyword evidence="6" id="KW-1185">Reference proteome</keyword>
<protein>
    <submittedName>
        <fullName evidence="5">Phosphatidylserine decarboxylase proenzyme</fullName>
    </submittedName>
</protein>
<dbReference type="OrthoDB" id="9802030at2"/>
<dbReference type="Proteomes" id="UP000427906">
    <property type="component" value="Chromosome"/>
</dbReference>